<keyword evidence="10 12" id="KW-0807">Transducer</keyword>
<evidence type="ECO:0000256" key="9">
    <source>
        <dbReference type="ARBA" id="ARBA00023170"/>
    </source>
</evidence>
<feature type="transmembrane region" description="Helical" evidence="13">
    <location>
        <begin position="191"/>
        <end position="209"/>
    </location>
</feature>
<protein>
    <recommendedName>
        <fullName evidence="12">Taste receptor type 2</fullName>
    </recommendedName>
</protein>
<evidence type="ECO:0000256" key="2">
    <source>
        <dbReference type="ARBA" id="ARBA00007376"/>
    </source>
</evidence>
<accession>A0A8J6JQC3</accession>
<feature type="transmembrane region" description="Helical" evidence="13">
    <location>
        <begin position="230"/>
        <end position="254"/>
    </location>
</feature>
<evidence type="ECO:0000256" key="1">
    <source>
        <dbReference type="ARBA" id="ARBA00004141"/>
    </source>
</evidence>
<feature type="transmembrane region" description="Helical" evidence="13">
    <location>
        <begin position="125"/>
        <end position="151"/>
    </location>
</feature>
<evidence type="ECO:0000256" key="7">
    <source>
        <dbReference type="ARBA" id="ARBA00023040"/>
    </source>
</evidence>
<dbReference type="PANTHER" id="PTHR11394:SF160">
    <property type="entry name" value="TASTE RECEPTOR TYPE 2"/>
    <property type="match status" value="1"/>
</dbReference>
<dbReference type="OrthoDB" id="9834076at2759"/>
<dbReference type="AlphaFoldDB" id="A0A8J6JQC3"/>
<keyword evidence="15" id="KW-1185">Reference proteome</keyword>
<dbReference type="PANTHER" id="PTHR11394">
    <property type="entry name" value="TASTE RECEPTOR TYPE 2"/>
    <property type="match status" value="1"/>
</dbReference>
<feature type="transmembrane region" description="Helical" evidence="13">
    <location>
        <begin position="260"/>
        <end position="279"/>
    </location>
</feature>
<organism evidence="14 15">
    <name type="scientific">Eleutherodactylus coqui</name>
    <name type="common">Puerto Rican coqui</name>
    <dbReference type="NCBI Taxonomy" id="57060"/>
    <lineage>
        <taxon>Eukaryota</taxon>
        <taxon>Metazoa</taxon>
        <taxon>Chordata</taxon>
        <taxon>Craniata</taxon>
        <taxon>Vertebrata</taxon>
        <taxon>Euteleostomi</taxon>
        <taxon>Amphibia</taxon>
        <taxon>Batrachia</taxon>
        <taxon>Anura</taxon>
        <taxon>Neobatrachia</taxon>
        <taxon>Hyloidea</taxon>
        <taxon>Eleutherodactylidae</taxon>
        <taxon>Eleutherodactylinae</taxon>
        <taxon>Eleutherodactylus</taxon>
        <taxon>Eleutherodactylus</taxon>
    </lineage>
</organism>
<comment type="caution">
    <text evidence="14">The sequence shown here is derived from an EMBL/GenBank/DDBJ whole genome shotgun (WGS) entry which is preliminary data.</text>
</comment>
<sequence length="313" mass="35494">MADTTQSDTDVLYLGLLAPALIALIAGLVIHSFIIGVNVTDWWKGRPVTPVDLIVTSLGISRMGTQCANTLYTFLIRLLKLDSPITVVIIGTVYAFFAYANAWLISLLSIVLYMKIANFHTKLFLYLRGVIIHRTVCCIVAAVLLSAISLIEIMMRAITDGTKDGGNNITRHCNSSRTLYKFIFGGSLPQIFSFISSVLLFILLYHHTAKMKMSSNLSINLETYYSAMKFVSFTCIYSIIYLFGHFACLFYYSLYCVSLSWFRIVLEFLPALHSSYLIYRTAKLRSQMSKVLQNLIDFLHQRKDTETRENIQM</sequence>
<evidence type="ECO:0000256" key="3">
    <source>
        <dbReference type="ARBA" id="ARBA00022480"/>
    </source>
</evidence>
<keyword evidence="9 12" id="KW-0675">Receptor</keyword>
<evidence type="ECO:0000313" key="14">
    <source>
        <dbReference type="EMBL" id="KAG9467811.1"/>
    </source>
</evidence>
<comment type="subcellular location">
    <subcellularLocation>
        <location evidence="1 12">Membrane</location>
        <topology evidence="1 12">Multi-pass membrane protein</topology>
    </subcellularLocation>
</comment>
<keyword evidence="3 12" id="KW-0919">Taste</keyword>
<evidence type="ECO:0000256" key="6">
    <source>
        <dbReference type="ARBA" id="ARBA00022989"/>
    </source>
</evidence>
<evidence type="ECO:0000256" key="4">
    <source>
        <dbReference type="ARBA" id="ARBA00022606"/>
    </source>
</evidence>
<evidence type="ECO:0000256" key="11">
    <source>
        <dbReference type="RuleBase" id="RU004423"/>
    </source>
</evidence>
<keyword evidence="8 12" id="KW-0472">Membrane</keyword>
<comment type="similarity">
    <text evidence="2 11">Belongs to the G-protein coupled receptor T2R family.</text>
</comment>
<reference evidence="14" key="1">
    <citation type="thesis" date="2020" institute="ProQuest LLC" country="789 East Eisenhower Parkway, Ann Arbor, MI, USA">
        <title>Comparative Genomics and Chromosome Evolution.</title>
        <authorList>
            <person name="Mudd A.B."/>
        </authorList>
    </citation>
    <scope>NUCLEOTIDE SEQUENCE</scope>
    <source>
        <strain evidence="14">HN-11 Male</strain>
        <tissue evidence="14">Kidney and liver</tissue>
    </source>
</reference>
<keyword evidence="7 12" id="KW-0297">G-protein coupled receptor</keyword>
<keyword evidence="4 12" id="KW-0716">Sensory transduction</keyword>
<evidence type="ECO:0000313" key="15">
    <source>
        <dbReference type="Proteomes" id="UP000770717"/>
    </source>
</evidence>
<dbReference type="SUPFAM" id="SSF81321">
    <property type="entry name" value="Family A G protein-coupled receptor-like"/>
    <property type="match status" value="1"/>
</dbReference>
<dbReference type="InterPro" id="IPR007960">
    <property type="entry name" value="TAS2R"/>
</dbReference>
<name>A0A8J6JQC3_ELECQ</name>
<evidence type="ECO:0000256" key="5">
    <source>
        <dbReference type="ARBA" id="ARBA00022692"/>
    </source>
</evidence>
<dbReference type="EMBL" id="WNTK01001181">
    <property type="protein sequence ID" value="KAG9467811.1"/>
    <property type="molecule type" value="Genomic_DNA"/>
</dbReference>
<feature type="transmembrane region" description="Helical" evidence="13">
    <location>
        <begin position="85"/>
        <end position="113"/>
    </location>
</feature>
<dbReference type="Proteomes" id="UP000770717">
    <property type="component" value="Unassembled WGS sequence"/>
</dbReference>
<dbReference type="Pfam" id="PF05296">
    <property type="entry name" value="TAS2R"/>
    <property type="match status" value="1"/>
</dbReference>
<gene>
    <name evidence="14" type="ORF">GDO78_014250</name>
</gene>
<dbReference type="GO" id="GO:0033038">
    <property type="term" value="F:bitter taste receptor activity"/>
    <property type="evidence" value="ECO:0007669"/>
    <property type="project" value="InterPro"/>
</dbReference>
<evidence type="ECO:0000256" key="10">
    <source>
        <dbReference type="ARBA" id="ARBA00023224"/>
    </source>
</evidence>
<dbReference type="GO" id="GO:0004930">
    <property type="term" value="F:G protein-coupled receptor activity"/>
    <property type="evidence" value="ECO:0007669"/>
    <property type="project" value="UniProtKB-KW"/>
</dbReference>
<feature type="transmembrane region" description="Helical" evidence="13">
    <location>
        <begin position="12"/>
        <end position="35"/>
    </location>
</feature>
<keyword evidence="6 13" id="KW-1133">Transmembrane helix</keyword>
<evidence type="ECO:0000256" key="12">
    <source>
        <dbReference type="RuleBase" id="RU004424"/>
    </source>
</evidence>
<dbReference type="GO" id="GO:0016020">
    <property type="term" value="C:membrane"/>
    <property type="evidence" value="ECO:0007669"/>
    <property type="project" value="UniProtKB-SubCell"/>
</dbReference>
<proteinExistence type="inferred from homology"/>
<keyword evidence="5 12" id="KW-0812">Transmembrane</keyword>
<evidence type="ECO:0000256" key="8">
    <source>
        <dbReference type="ARBA" id="ARBA00023136"/>
    </source>
</evidence>
<evidence type="ECO:0000256" key="13">
    <source>
        <dbReference type="SAM" id="Phobius"/>
    </source>
</evidence>